<gene>
    <name evidence="2" type="ORF">SAMN05216167_14613</name>
</gene>
<dbReference type="Gene3D" id="2.60.40.2390">
    <property type="match status" value="1"/>
</dbReference>
<dbReference type="AlphaFoldDB" id="A0A1I2HSK5"/>
<evidence type="ECO:0000259" key="1">
    <source>
        <dbReference type="Pfam" id="PF12975"/>
    </source>
</evidence>
<name>A0A1I2HSK5_9BACT</name>
<dbReference type="InterPro" id="IPR024331">
    <property type="entry name" value="DUF3859"/>
</dbReference>
<evidence type="ECO:0000313" key="3">
    <source>
        <dbReference type="Proteomes" id="UP000198598"/>
    </source>
</evidence>
<accession>A0A1I2HSK5</accession>
<feature type="domain" description="DUF3859" evidence="1">
    <location>
        <begin position="39"/>
        <end position="134"/>
    </location>
</feature>
<sequence length="137" mass="15681">MGSNARLINYGVCRPTMESVSSAPLSPTGYHFGAEDLIFMEKVDRVKLKRGLVFGISYQVEGPQNAFLCRILHPILINPTTGKAYKETIEEKYSSADGGNFDYYRIEHAWEMISGKWIFQIEQFGRILLEKSFELYD</sequence>
<keyword evidence="3" id="KW-1185">Reference proteome</keyword>
<protein>
    <recommendedName>
        <fullName evidence="1">DUF3859 domain-containing protein</fullName>
    </recommendedName>
</protein>
<evidence type="ECO:0000313" key="2">
    <source>
        <dbReference type="EMBL" id="SFF31361.1"/>
    </source>
</evidence>
<proteinExistence type="predicted"/>
<dbReference type="Proteomes" id="UP000198598">
    <property type="component" value="Unassembled WGS sequence"/>
</dbReference>
<dbReference type="OrthoDB" id="1118623at2"/>
<dbReference type="Pfam" id="PF12975">
    <property type="entry name" value="DUF3859"/>
    <property type="match status" value="1"/>
</dbReference>
<dbReference type="STRING" id="662367.SAMN05216167_14613"/>
<organism evidence="2 3">
    <name type="scientific">Spirosoma endophyticum</name>
    <dbReference type="NCBI Taxonomy" id="662367"/>
    <lineage>
        <taxon>Bacteria</taxon>
        <taxon>Pseudomonadati</taxon>
        <taxon>Bacteroidota</taxon>
        <taxon>Cytophagia</taxon>
        <taxon>Cytophagales</taxon>
        <taxon>Cytophagaceae</taxon>
        <taxon>Spirosoma</taxon>
    </lineage>
</organism>
<dbReference type="EMBL" id="FOLQ01000046">
    <property type="protein sequence ID" value="SFF31361.1"/>
    <property type="molecule type" value="Genomic_DNA"/>
</dbReference>
<reference evidence="2 3" key="1">
    <citation type="submission" date="2016-10" db="EMBL/GenBank/DDBJ databases">
        <authorList>
            <person name="de Groot N.N."/>
        </authorList>
    </citation>
    <scope>NUCLEOTIDE SEQUENCE [LARGE SCALE GENOMIC DNA]</scope>
    <source>
        <strain evidence="2 3">DSM 26130</strain>
    </source>
</reference>